<dbReference type="AlphaFoldDB" id="X8JUZ7"/>
<protein>
    <submittedName>
        <fullName evidence="5">Retrotransposon gag protein</fullName>
    </submittedName>
</protein>
<evidence type="ECO:0000256" key="1">
    <source>
        <dbReference type="ARBA" id="ARBA00022664"/>
    </source>
</evidence>
<dbReference type="GO" id="GO:0008270">
    <property type="term" value="F:zinc ion binding"/>
    <property type="evidence" value="ECO:0007669"/>
    <property type="project" value="UniProtKB-KW"/>
</dbReference>
<dbReference type="PANTHER" id="PTHR23184:SF9">
    <property type="entry name" value="TETRATRICOPEPTIDE REPEAT PROTEIN 14"/>
    <property type="match status" value="1"/>
</dbReference>
<dbReference type="CDD" id="cd00303">
    <property type="entry name" value="retropepsin_like"/>
    <property type="match status" value="1"/>
</dbReference>
<dbReference type="GO" id="GO:0003676">
    <property type="term" value="F:nucleic acid binding"/>
    <property type="evidence" value="ECO:0007669"/>
    <property type="project" value="InterPro"/>
</dbReference>
<dbReference type="InterPro" id="IPR021109">
    <property type="entry name" value="Peptidase_aspartic_dom_sf"/>
</dbReference>
<feature type="compositionally biased region" description="Polar residues" evidence="3">
    <location>
        <begin position="214"/>
        <end position="226"/>
    </location>
</feature>
<dbReference type="InterPro" id="IPR036875">
    <property type="entry name" value="Znf_CCHC_sf"/>
</dbReference>
<accession>X8JUZ7</accession>
<feature type="compositionally biased region" description="Basic and acidic residues" evidence="3">
    <location>
        <begin position="816"/>
        <end position="843"/>
    </location>
</feature>
<keyword evidence="1" id="KW-0507">mRNA processing</keyword>
<keyword evidence="2" id="KW-0479">Metal-binding</keyword>
<feature type="region of interest" description="Disordered" evidence="3">
    <location>
        <begin position="78"/>
        <end position="259"/>
    </location>
</feature>
<dbReference type="InterPro" id="IPR005162">
    <property type="entry name" value="Retrotrans_gag_dom"/>
</dbReference>
<dbReference type="SUPFAM" id="SSF57756">
    <property type="entry name" value="Retrovirus zinc finger-like domains"/>
    <property type="match status" value="1"/>
</dbReference>
<feature type="compositionally biased region" description="Basic and acidic residues" evidence="3">
    <location>
        <begin position="229"/>
        <end position="242"/>
    </location>
</feature>
<evidence type="ECO:0000313" key="5">
    <source>
        <dbReference type="EMBL" id="EUC67730.1"/>
    </source>
</evidence>
<comment type="caution">
    <text evidence="5">The sequence shown here is derived from an EMBL/GenBank/DDBJ whole genome shotgun (WGS) entry which is preliminary data.</text>
</comment>
<feature type="compositionally biased region" description="Basic and acidic residues" evidence="3">
    <location>
        <begin position="531"/>
        <end position="542"/>
    </location>
</feature>
<feature type="region of interest" description="Disordered" evidence="3">
    <location>
        <begin position="319"/>
        <end position="652"/>
    </location>
</feature>
<gene>
    <name evidence="5" type="ORF">RSOL_549310</name>
</gene>
<feature type="compositionally biased region" description="Basic and acidic residues" evidence="3">
    <location>
        <begin position="401"/>
        <end position="419"/>
    </location>
</feature>
<dbReference type="Pfam" id="PF03732">
    <property type="entry name" value="Retrotrans_gag"/>
    <property type="match status" value="1"/>
</dbReference>
<evidence type="ECO:0000256" key="2">
    <source>
        <dbReference type="PROSITE-ProRule" id="PRU00047"/>
    </source>
</evidence>
<evidence type="ECO:0000259" key="4">
    <source>
        <dbReference type="PROSITE" id="PS50158"/>
    </source>
</evidence>
<feature type="non-terminal residue" evidence="5">
    <location>
        <position position="1044"/>
    </location>
</feature>
<feature type="compositionally biased region" description="Basic residues" evidence="3">
    <location>
        <begin position="628"/>
        <end position="644"/>
    </location>
</feature>
<feature type="compositionally biased region" description="Acidic residues" evidence="3">
    <location>
        <begin position="433"/>
        <end position="447"/>
    </location>
</feature>
<feature type="compositionally biased region" description="Basic and acidic residues" evidence="3">
    <location>
        <begin position="855"/>
        <end position="897"/>
    </location>
</feature>
<dbReference type="OrthoDB" id="3267748at2759"/>
<organism evidence="5 6">
    <name type="scientific">Rhizoctonia solani AG-3 Rhs1AP</name>
    <dbReference type="NCBI Taxonomy" id="1086054"/>
    <lineage>
        <taxon>Eukaryota</taxon>
        <taxon>Fungi</taxon>
        <taxon>Dikarya</taxon>
        <taxon>Basidiomycota</taxon>
        <taxon>Agaricomycotina</taxon>
        <taxon>Agaricomycetes</taxon>
        <taxon>Cantharellales</taxon>
        <taxon>Ceratobasidiaceae</taxon>
        <taxon>Rhizoctonia</taxon>
    </lineage>
</organism>
<dbReference type="Gene3D" id="2.40.70.10">
    <property type="entry name" value="Acid Proteases"/>
    <property type="match status" value="1"/>
</dbReference>
<dbReference type="EMBL" id="JATN01000092">
    <property type="protein sequence ID" value="EUC67730.1"/>
    <property type="molecule type" value="Genomic_DNA"/>
</dbReference>
<evidence type="ECO:0000256" key="3">
    <source>
        <dbReference type="SAM" id="MobiDB-lite"/>
    </source>
</evidence>
<name>X8JUZ7_9AGAM</name>
<evidence type="ECO:0000313" key="6">
    <source>
        <dbReference type="Proteomes" id="UP000030108"/>
    </source>
</evidence>
<dbReference type="InterPro" id="IPR001878">
    <property type="entry name" value="Znf_CCHC"/>
</dbReference>
<dbReference type="GO" id="GO:0006397">
    <property type="term" value="P:mRNA processing"/>
    <property type="evidence" value="ECO:0007669"/>
    <property type="project" value="UniProtKB-KW"/>
</dbReference>
<feature type="region of interest" description="Disordered" evidence="3">
    <location>
        <begin position="816"/>
        <end position="897"/>
    </location>
</feature>
<dbReference type="Pfam" id="PF00098">
    <property type="entry name" value="zf-CCHC"/>
    <property type="match status" value="1"/>
</dbReference>
<feature type="compositionally biased region" description="Low complexity" evidence="3">
    <location>
        <begin position="555"/>
        <end position="608"/>
    </location>
</feature>
<reference evidence="6" key="1">
    <citation type="journal article" date="2014" name="Genome Announc.">
        <title>Draft genome sequence of the plant-pathogenic soil fungus Rhizoctonia solani anastomosis group 3 strain Rhs1AP.</title>
        <authorList>
            <person name="Cubeta M.A."/>
            <person name="Thomas E."/>
            <person name="Dean R.A."/>
            <person name="Jabaji S."/>
            <person name="Neate S.M."/>
            <person name="Tavantzis S."/>
            <person name="Toda T."/>
            <person name="Vilgalys R."/>
            <person name="Bharathan N."/>
            <person name="Fedorova-Abrams N."/>
            <person name="Pakala S.B."/>
            <person name="Pakala S.M."/>
            <person name="Zafar N."/>
            <person name="Joardar V."/>
            <person name="Losada L."/>
            <person name="Nierman W.C."/>
        </authorList>
    </citation>
    <scope>NUCLEOTIDE SEQUENCE [LARGE SCALE GENOMIC DNA]</scope>
    <source>
        <strain evidence="6">AG-3</strain>
    </source>
</reference>
<dbReference type="Gene3D" id="4.10.60.10">
    <property type="entry name" value="Zinc finger, CCHC-type"/>
    <property type="match status" value="1"/>
</dbReference>
<dbReference type="PANTHER" id="PTHR23184">
    <property type="entry name" value="TETRATRICOPEPTIDE REPEAT PROTEIN 14"/>
    <property type="match status" value="1"/>
</dbReference>
<feature type="compositionally biased region" description="Basic residues" evidence="3">
    <location>
        <begin position="844"/>
        <end position="853"/>
    </location>
</feature>
<feature type="compositionally biased region" description="Basic residues" evidence="3">
    <location>
        <begin position="543"/>
        <end position="554"/>
    </location>
</feature>
<dbReference type="InterPro" id="IPR039190">
    <property type="entry name" value="TTC14"/>
</dbReference>
<feature type="domain" description="CCHC-type" evidence="4">
    <location>
        <begin position="905"/>
        <end position="921"/>
    </location>
</feature>
<dbReference type="Proteomes" id="UP000030108">
    <property type="component" value="Unassembled WGS sequence"/>
</dbReference>
<sequence length="1044" mass="115325">MSPKAARLPMPYHVHEGELSLLALTSMTFPHPEAVGAAEPKRAYSDVVRIGLDESKSPGGATALGAAVIGGTHVLEQSDKSRKASLDAGQPSTLVGNGQGDDDPGYGRDLALPSKGPSQENMSDAVSAHVAGTAEMPGSYPVSEHAKRDAKPAPPPVTAANNSPDSESEGMEGGGLGSSSETPSPTREYVTAQGRSLASRSRREASDVSPVPMLSNSKFFPQNSLAIGTEDHGNDSPEKPDDAVAPESGHTQQKNTGYKLLKRQAEARRHAATVREHLRREEAAKREEDDYWMEMVSKLGHQSKAHHSRAPKRPHIDHTFEWEQPGQSATADFEDILRRFSDQSGDEEGGNPSGGRVTVPISSTPYPLTKKPRSVRVNAIAVEVEAESDDGQPGAGPSFWDKGKWPEVDINEVRQEQKARKTPGPGHEHTDVDADDEGNEDDDDEYIPSEPTRRLRRKPESSRKPQELVGTPDISVSKPKERKKGKVRETRSETPKYLGGYLAANHTIREMLEVEDPDAVSSDDGAGKALTRADDKKRDGKSKQKSRKHRKRSRSSSSSSSSSSESSSSSSSGSSSSSSSTSSSDSSSSSSSQSLSSSSDSSSNSSGDGKSGKSARRRRKREKESQKKATRKYKKLRQKIKHQSRSGWKAKQPTAYSGTANFDVFEQWVFEVDLWTHDTGFKGLEAVRHVSGFLSGKAASWYMNEVATNLKAYKRMWKLYQELFEHCFPFNYKQTLRERFQKAVQGNRSVKDYMRELRLYEKRLGDLAEREVRQRFWDGAHLYIRLKWTENGLNPEDSVLDKMIKTALRYERAEQMRVSETKKAEKVKSDHTRSKLTKPDKARNSRARSKSPSRFKGDKRDNQSKETRPERTGKSARENKSEKTAESTEQRLTHEEKEQYRAEGKCFKCGTVGHKSRDCPKKNKARPTKISSSAVRLKAMDDLADAVDRIECSAAKVKVAKKSKDQVAKAIERNASVVKDATRRVPKTIIVEVLINGEPAHAMLDTGSQSDLMSSTLADQLKLPKTRLGNPLCLQMASNYSTRA</sequence>
<dbReference type="SMART" id="SM00343">
    <property type="entry name" value="ZnF_C2HC"/>
    <property type="match status" value="1"/>
</dbReference>
<keyword evidence="2" id="KW-0862">Zinc</keyword>
<keyword evidence="2" id="KW-0863">Zinc-finger</keyword>
<proteinExistence type="predicted"/>
<dbReference type="PROSITE" id="PS50158">
    <property type="entry name" value="ZF_CCHC"/>
    <property type="match status" value="1"/>
</dbReference>